<protein>
    <submittedName>
        <fullName evidence="3">Uncharacterized protein</fullName>
    </submittedName>
</protein>
<keyword evidence="2" id="KW-1133">Transmembrane helix</keyword>
<keyword evidence="4" id="KW-1185">Reference proteome</keyword>
<dbReference type="RefSeq" id="WP_205045363.1">
    <property type="nucleotide sequence ID" value="NZ_CAJVAX010000019.1"/>
</dbReference>
<proteinExistence type="predicted"/>
<keyword evidence="2" id="KW-0472">Membrane</keyword>
<organism evidence="3 4">
    <name type="scientific">Actinacidiphila bryophytorum</name>
    <dbReference type="NCBI Taxonomy" id="1436133"/>
    <lineage>
        <taxon>Bacteria</taxon>
        <taxon>Bacillati</taxon>
        <taxon>Actinomycetota</taxon>
        <taxon>Actinomycetes</taxon>
        <taxon>Kitasatosporales</taxon>
        <taxon>Streptomycetaceae</taxon>
        <taxon>Actinacidiphila</taxon>
    </lineage>
</organism>
<evidence type="ECO:0000256" key="2">
    <source>
        <dbReference type="SAM" id="Phobius"/>
    </source>
</evidence>
<accession>A0A9W4H5L0</accession>
<evidence type="ECO:0000313" key="4">
    <source>
        <dbReference type="Proteomes" id="UP001153328"/>
    </source>
</evidence>
<reference evidence="3" key="1">
    <citation type="submission" date="2021-06" db="EMBL/GenBank/DDBJ databases">
        <authorList>
            <person name="Arsene-Ploetze F."/>
        </authorList>
    </citation>
    <scope>NUCLEOTIDE SEQUENCE</scope>
    <source>
        <strain evidence="3">SBRY1</strain>
    </source>
</reference>
<keyword evidence="2" id="KW-0812">Transmembrane</keyword>
<sequence length="246" mass="26072">MSAVTEAEDELRVLLERAVPQLPAPAQRLERVRERMRRRRRRRTAAVGVSAVLAVAAVVAVPGLVRPHGGAAPAVVATGGPAPVRTTPVRGPEPTPTPRDGYRPDGMQGLVITPPAGWQLLEDPDTGSVFLSTQALVLPPNGCAHALDGFCTPLARVLKDGGSLVMFHLTYSKVQAQKLGDVAMPLEDEDVLRSCRTVNGTRQMGRTIVDQAPGSGNAVWAVACMAQPSTAQKEQVRLLVANADFG</sequence>
<evidence type="ECO:0000256" key="1">
    <source>
        <dbReference type="SAM" id="MobiDB-lite"/>
    </source>
</evidence>
<dbReference type="Proteomes" id="UP001153328">
    <property type="component" value="Unassembled WGS sequence"/>
</dbReference>
<dbReference type="AlphaFoldDB" id="A0A9W4H5L0"/>
<feature type="transmembrane region" description="Helical" evidence="2">
    <location>
        <begin position="45"/>
        <end position="65"/>
    </location>
</feature>
<comment type="caution">
    <text evidence="3">The sequence shown here is derived from an EMBL/GenBank/DDBJ whole genome shotgun (WGS) entry which is preliminary data.</text>
</comment>
<gene>
    <name evidence="3" type="ORF">SBRY_50779</name>
</gene>
<evidence type="ECO:0000313" key="3">
    <source>
        <dbReference type="EMBL" id="CAG7652072.1"/>
    </source>
</evidence>
<dbReference type="EMBL" id="CAJVAX010000019">
    <property type="protein sequence ID" value="CAG7652072.1"/>
    <property type="molecule type" value="Genomic_DNA"/>
</dbReference>
<name>A0A9W4H5L0_9ACTN</name>
<feature type="region of interest" description="Disordered" evidence="1">
    <location>
        <begin position="76"/>
        <end position="105"/>
    </location>
</feature>